<dbReference type="Proteomes" id="UP001155241">
    <property type="component" value="Unassembled WGS sequence"/>
</dbReference>
<protein>
    <submittedName>
        <fullName evidence="2">Uncharacterized protein</fullName>
    </submittedName>
</protein>
<dbReference type="RefSeq" id="WP_252855684.1">
    <property type="nucleotide sequence ID" value="NZ_JAMXLR010000092.1"/>
</dbReference>
<feature type="chain" id="PRO_5040947438" evidence="1">
    <location>
        <begin position="24"/>
        <end position="192"/>
    </location>
</feature>
<dbReference type="EMBL" id="JAMXLR010000092">
    <property type="protein sequence ID" value="MCO6047574.1"/>
    <property type="molecule type" value="Genomic_DNA"/>
</dbReference>
<organism evidence="2 3">
    <name type="scientific">Aeoliella straminimaris</name>
    <dbReference type="NCBI Taxonomy" id="2954799"/>
    <lineage>
        <taxon>Bacteria</taxon>
        <taxon>Pseudomonadati</taxon>
        <taxon>Planctomycetota</taxon>
        <taxon>Planctomycetia</taxon>
        <taxon>Pirellulales</taxon>
        <taxon>Lacipirellulaceae</taxon>
        <taxon>Aeoliella</taxon>
    </lineage>
</organism>
<dbReference type="AlphaFoldDB" id="A0A9X2FF53"/>
<accession>A0A9X2FF53</accession>
<keyword evidence="1" id="KW-0732">Signal</keyword>
<feature type="signal peptide" evidence="1">
    <location>
        <begin position="1"/>
        <end position="23"/>
    </location>
</feature>
<evidence type="ECO:0000313" key="2">
    <source>
        <dbReference type="EMBL" id="MCO6047574.1"/>
    </source>
</evidence>
<comment type="caution">
    <text evidence="2">The sequence shown here is derived from an EMBL/GenBank/DDBJ whole genome shotgun (WGS) entry which is preliminary data.</text>
</comment>
<sequence>MFSKFTLTQCAALLLVGSGVAHGVTVEGIKLAPGERLVAIDGVPVDEYTANKATTSTPASKAHVVKKAATNGEGPVARATNIVGNLVRSNKSFSHSNGVTALDKANTERAKQGYGALTPDPALQKLALRKATIAAQRSFKNHIGGSLGGAKCEGVGFTNGRFLTCCLDERGTYGGAAMVQGRDGWYCCLLVR</sequence>
<evidence type="ECO:0000256" key="1">
    <source>
        <dbReference type="SAM" id="SignalP"/>
    </source>
</evidence>
<reference evidence="2" key="1">
    <citation type="submission" date="2022-06" db="EMBL/GenBank/DDBJ databases">
        <title>Aeoliella straminimaris, a novel planctomycete from sediments.</title>
        <authorList>
            <person name="Vitorino I.R."/>
            <person name="Lage O.M."/>
        </authorList>
    </citation>
    <scope>NUCLEOTIDE SEQUENCE</scope>
    <source>
        <strain evidence="2">ICT_H6.2</strain>
    </source>
</reference>
<evidence type="ECO:0000313" key="3">
    <source>
        <dbReference type="Proteomes" id="UP001155241"/>
    </source>
</evidence>
<name>A0A9X2FF53_9BACT</name>
<keyword evidence="3" id="KW-1185">Reference proteome</keyword>
<proteinExistence type="predicted"/>
<gene>
    <name evidence="2" type="ORF">NG895_27025</name>
</gene>